<dbReference type="GO" id="GO:0000214">
    <property type="term" value="C:tRNA-intron endonuclease complex"/>
    <property type="evidence" value="ECO:0007669"/>
    <property type="project" value="TreeGrafter"/>
</dbReference>
<reference evidence="5 7" key="1">
    <citation type="journal article" date="2020" name="Stud. Mycol.">
        <title>101 Dothideomycetes genomes: a test case for predicting lifestyles and emergence of pathogens.</title>
        <authorList>
            <person name="Haridas S."/>
            <person name="Albert R."/>
            <person name="Binder M."/>
            <person name="Bloem J."/>
            <person name="Labutti K."/>
            <person name="Salamov A."/>
            <person name="Andreopoulos B."/>
            <person name="Baker S."/>
            <person name="Barry K."/>
            <person name="Bills G."/>
            <person name="Bluhm B."/>
            <person name="Cannon C."/>
            <person name="Castanera R."/>
            <person name="Culley D."/>
            <person name="Daum C."/>
            <person name="Ezra D."/>
            <person name="Gonzalez J."/>
            <person name="Henrissat B."/>
            <person name="Kuo A."/>
            <person name="Liang C."/>
            <person name="Lipzen A."/>
            <person name="Lutzoni F."/>
            <person name="Magnuson J."/>
            <person name="Mondo S."/>
            <person name="Nolan M."/>
            <person name="Ohm R."/>
            <person name="Pangilinan J."/>
            <person name="Park H.-J."/>
            <person name="Ramirez L."/>
            <person name="Alfaro M."/>
            <person name="Sun H."/>
            <person name="Tritt A."/>
            <person name="Yoshinaga Y."/>
            <person name="Zwiers L.-H."/>
            <person name="Turgeon B."/>
            <person name="Goodwin S."/>
            <person name="Spatafora J."/>
            <person name="Crous P."/>
            <person name="Grigoriev I."/>
        </authorList>
    </citation>
    <scope>NUCLEOTIDE SEQUENCE</scope>
    <source>
        <strain evidence="5 7">CBS 304.34</strain>
    </source>
</reference>
<proteinExistence type="inferred from homology"/>
<keyword evidence="2" id="KW-0819">tRNA processing</keyword>
<evidence type="ECO:0000313" key="7">
    <source>
        <dbReference type="RefSeq" id="XP_033575479.1"/>
    </source>
</evidence>
<dbReference type="InterPro" id="IPR024337">
    <property type="entry name" value="tRNA_splic_suSen54"/>
</dbReference>
<dbReference type="AlphaFoldDB" id="A0A6A6YKM1"/>
<dbReference type="OrthoDB" id="408683at2759"/>
<evidence type="ECO:0000256" key="1">
    <source>
        <dbReference type="ARBA" id="ARBA00005736"/>
    </source>
</evidence>
<keyword evidence="6" id="KW-1185">Reference proteome</keyword>
<evidence type="ECO:0000256" key="3">
    <source>
        <dbReference type="SAM" id="MobiDB-lite"/>
    </source>
</evidence>
<dbReference type="Pfam" id="PF12928">
    <property type="entry name" value="tRNA_int_end_N2"/>
    <property type="match status" value="1"/>
</dbReference>
<feature type="domain" description="tRNA-splicing endonuclease subunit Sen54 N-terminal" evidence="4">
    <location>
        <begin position="73"/>
        <end position="140"/>
    </location>
</feature>
<dbReference type="RefSeq" id="XP_033575479.1">
    <property type="nucleotide sequence ID" value="XM_033728192.1"/>
</dbReference>
<feature type="region of interest" description="Disordered" evidence="3">
    <location>
        <begin position="387"/>
        <end position="411"/>
    </location>
</feature>
<reference evidence="7" key="2">
    <citation type="submission" date="2020-04" db="EMBL/GenBank/DDBJ databases">
        <authorList>
            <consortium name="NCBI Genome Project"/>
        </authorList>
    </citation>
    <scope>NUCLEOTIDE SEQUENCE</scope>
    <source>
        <strain evidence="7">CBS 304.34</strain>
    </source>
</reference>
<evidence type="ECO:0000259" key="4">
    <source>
        <dbReference type="Pfam" id="PF12928"/>
    </source>
</evidence>
<dbReference type="PANTHER" id="PTHR21027:SF1">
    <property type="entry name" value="TRNA-SPLICING ENDONUCLEASE SUBUNIT SEN54"/>
    <property type="match status" value="1"/>
</dbReference>
<evidence type="ECO:0000256" key="2">
    <source>
        <dbReference type="ARBA" id="ARBA00022694"/>
    </source>
</evidence>
<gene>
    <name evidence="5 7" type="ORF">BDZ99DRAFT_572368</name>
</gene>
<feature type="region of interest" description="Disordered" evidence="3">
    <location>
        <begin position="1"/>
        <end position="60"/>
    </location>
</feature>
<dbReference type="GeneID" id="54469085"/>
<feature type="compositionally biased region" description="Basic residues" evidence="3">
    <location>
        <begin position="391"/>
        <end position="411"/>
    </location>
</feature>
<organism evidence="5">
    <name type="scientific">Mytilinidion resinicola</name>
    <dbReference type="NCBI Taxonomy" id="574789"/>
    <lineage>
        <taxon>Eukaryota</taxon>
        <taxon>Fungi</taxon>
        <taxon>Dikarya</taxon>
        <taxon>Ascomycota</taxon>
        <taxon>Pezizomycotina</taxon>
        <taxon>Dothideomycetes</taxon>
        <taxon>Pleosporomycetidae</taxon>
        <taxon>Mytilinidiales</taxon>
        <taxon>Mytilinidiaceae</taxon>
        <taxon>Mytilinidion</taxon>
    </lineage>
</organism>
<accession>A0A6A6YKM1</accession>
<evidence type="ECO:0000313" key="6">
    <source>
        <dbReference type="Proteomes" id="UP000504636"/>
    </source>
</evidence>
<feature type="compositionally biased region" description="Basic and acidic residues" evidence="3">
    <location>
        <begin position="47"/>
        <end position="57"/>
    </location>
</feature>
<reference evidence="7" key="3">
    <citation type="submission" date="2025-04" db="UniProtKB">
        <authorList>
            <consortium name="RefSeq"/>
        </authorList>
    </citation>
    <scope>IDENTIFICATION</scope>
    <source>
        <strain evidence="7">CBS 304.34</strain>
    </source>
</reference>
<name>A0A6A6YKM1_9PEZI</name>
<comment type="similarity">
    <text evidence="1">Belongs to the SEN54 family.</text>
</comment>
<dbReference type="EMBL" id="MU003703">
    <property type="protein sequence ID" value="KAF2808515.1"/>
    <property type="molecule type" value="Genomic_DNA"/>
</dbReference>
<dbReference type="GO" id="GO:0000379">
    <property type="term" value="P:tRNA-type intron splice site recognition and cleavage"/>
    <property type="evidence" value="ECO:0007669"/>
    <property type="project" value="TreeGrafter"/>
</dbReference>
<dbReference type="InterPro" id="IPR024336">
    <property type="entry name" value="tRNA_splic_suSen54_N"/>
</dbReference>
<dbReference type="PANTHER" id="PTHR21027">
    <property type="entry name" value="TRNA-SPLICING ENDONUCLEASE SUBUNIT SEN54"/>
    <property type="match status" value="1"/>
</dbReference>
<sequence>MADEDEDMPPQLSGGGAGDIDLSDETQDFRFLSNLSLSGTEGPKIPKRGEKDFEPHATARQADTLAASRAAMHAALSIPRIHAPKNHIVAIYDPSSNMASVEKAKSQHFQTIGRVANGKEWLLPEETLFMLERGSLDVRWPLKEGEEGMGVPMSLQGAYAAFIGMEGGVGGRLTLEMYNVYAGLKRAGYIVLRTGTWHDAKAELNLSRIGHAKEKVEGRHWGLGLFGEIWKRLFKMQASESPERLKLGPLVTPGLYRNWTDIYRLLEVMPRHDRTAPPKFMLPDDVSNPFRITFDVYKPVSQFRKSKPGPPDYRIAVINARETLVPTMVELNDLLATTPYDLPNSSTQMYQKLKYGSRNIILAVVDNGIPSYIRIADAPFEDEKLYERTGRGRGGKRGGFRGRGRGRGRGR</sequence>
<protein>
    <recommendedName>
        <fullName evidence="4">tRNA-splicing endonuclease subunit Sen54 N-terminal domain-containing protein</fullName>
    </recommendedName>
</protein>
<dbReference type="Proteomes" id="UP000504636">
    <property type="component" value="Unplaced"/>
</dbReference>
<evidence type="ECO:0000313" key="5">
    <source>
        <dbReference type="EMBL" id="KAF2808515.1"/>
    </source>
</evidence>